<gene>
    <name evidence="1" type="ORF">GCM10009681_44500</name>
</gene>
<protein>
    <submittedName>
        <fullName evidence="1">Uncharacterized protein</fullName>
    </submittedName>
</protein>
<evidence type="ECO:0000313" key="1">
    <source>
        <dbReference type="EMBL" id="GAA1768390.1"/>
    </source>
</evidence>
<dbReference type="EMBL" id="BAAALS010000025">
    <property type="protein sequence ID" value="GAA1768390.1"/>
    <property type="molecule type" value="Genomic_DNA"/>
</dbReference>
<accession>A0ABN2KXW4</accession>
<evidence type="ECO:0000313" key="2">
    <source>
        <dbReference type="Proteomes" id="UP001500655"/>
    </source>
</evidence>
<keyword evidence="2" id="KW-1185">Reference proteome</keyword>
<organism evidence="1 2">
    <name type="scientific">Luedemannella helvata</name>
    <dbReference type="NCBI Taxonomy" id="349315"/>
    <lineage>
        <taxon>Bacteria</taxon>
        <taxon>Bacillati</taxon>
        <taxon>Actinomycetota</taxon>
        <taxon>Actinomycetes</taxon>
        <taxon>Micromonosporales</taxon>
        <taxon>Micromonosporaceae</taxon>
        <taxon>Luedemannella</taxon>
    </lineage>
</organism>
<comment type="caution">
    <text evidence="1">The sequence shown here is derived from an EMBL/GenBank/DDBJ whole genome shotgun (WGS) entry which is preliminary data.</text>
</comment>
<reference evidence="1 2" key="1">
    <citation type="journal article" date="2019" name="Int. J. Syst. Evol. Microbiol.">
        <title>The Global Catalogue of Microorganisms (GCM) 10K type strain sequencing project: providing services to taxonomists for standard genome sequencing and annotation.</title>
        <authorList>
            <consortium name="The Broad Institute Genomics Platform"/>
            <consortium name="The Broad Institute Genome Sequencing Center for Infectious Disease"/>
            <person name="Wu L."/>
            <person name="Ma J."/>
        </authorList>
    </citation>
    <scope>NUCLEOTIDE SEQUENCE [LARGE SCALE GENOMIC DNA]</scope>
    <source>
        <strain evidence="1 2">JCM 13249</strain>
    </source>
</reference>
<name>A0ABN2KXW4_9ACTN</name>
<sequence>MSELSPHRWALLRVHNPIMGDGTGYANEMLDPQAFAAASEACGYFGLNELADLIKRIAVMNDGDELERATREYGRLVPFDQVLGDAFDRRFVVAPDDFDPVDA</sequence>
<proteinExistence type="predicted"/>
<dbReference type="Proteomes" id="UP001500655">
    <property type="component" value="Unassembled WGS sequence"/>
</dbReference>